<sequence>MIIPAIAVLGFITNLVFNHSINASNTERLDQIQQLYFPVVQSSKTNMSRLSRLEEVFNTSVSVGEADMLEAARNTYRQMIADIDEQKQLWPSQVAAIEQCRTLLDRYFNKAMKVSEGMLDGSLDPSQIAGEVAQMRDFLKQTSEQLSQFNAQALDAFNKTVGDSHSASQEAFAITATTSGVAIAIILFISASIISLILKNLRLMRNSLQDIAQGEGDLTKRIPLSSRDEVGELVHWFNIFMDKLHGSINQIVSIFEPLARMSGDLSSMTSVTSRLADEQEKATDEVTTAVEHMLHNVQSIAHNASQAAAEAVSANEEAKLGREVVNQTVATINSLADDVEKASDVIRRLESYTVNVGSILDVIKGIAEQTNLLALNAAIEAARAGEQGRGFAVVADEVRTLASKTQESTKEIQTVIEELQSASLGAVNAMTHSQKQANESVDQAAKTDASLEKITDKVASITKMNSEIALATEEQQNVSASINDTIVEIKSNARSAAETVHSVDETAHALQQISRKLKEVTGQFKV</sequence>
<evidence type="ECO:0000256" key="3">
    <source>
        <dbReference type="ARBA" id="ARBA00022989"/>
    </source>
</evidence>
<accession>Q2S9F6</accession>
<name>Q2S9F6_HAHCH</name>
<dbReference type="PROSITE" id="PS50885">
    <property type="entry name" value="HAMP"/>
    <property type="match status" value="1"/>
</dbReference>
<proteinExistence type="inferred from homology"/>
<dbReference type="HOGENOM" id="CLU_000445_107_27_6"/>
<keyword evidence="5 7" id="KW-0807">Transducer</keyword>
<evidence type="ECO:0000256" key="8">
    <source>
        <dbReference type="SAM" id="Phobius"/>
    </source>
</evidence>
<keyword evidence="4 8" id="KW-0472">Membrane</keyword>
<comment type="similarity">
    <text evidence="6">Belongs to the methyl-accepting chemotaxis (MCP) protein family.</text>
</comment>
<dbReference type="KEGG" id="hch:HCH_06069"/>
<keyword evidence="12" id="KW-1185">Reference proteome</keyword>
<dbReference type="Pfam" id="PF00672">
    <property type="entry name" value="HAMP"/>
    <property type="match status" value="1"/>
</dbReference>
<dbReference type="RefSeq" id="WP_011399776.1">
    <property type="nucleotide sequence ID" value="NC_007645.1"/>
</dbReference>
<dbReference type="Proteomes" id="UP000000238">
    <property type="component" value="Chromosome"/>
</dbReference>
<dbReference type="SUPFAM" id="SSF58104">
    <property type="entry name" value="Methyl-accepting chemotaxis protein (MCP) signaling domain"/>
    <property type="match status" value="1"/>
</dbReference>
<evidence type="ECO:0000259" key="9">
    <source>
        <dbReference type="PROSITE" id="PS50111"/>
    </source>
</evidence>
<evidence type="ECO:0000256" key="7">
    <source>
        <dbReference type="PROSITE-ProRule" id="PRU00284"/>
    </source>
</evidence>
<evidence type="ECO:0000256" key="5">
    <source>
        <dbReference type="ARBA" id="ARBA00023224"/>
    </source>
</evidence>
<evidence type="ECO:0000313" key="11">
    <source>
        <dbReference type="EMBL" id="ABC32718.1"/>
    </source>
</evidence>
<dbReference type="Pfam" id="PF00015">
    <property type="entry name" value="MCPsignal"/>
    <property type="match status" value="1"/>
</dbReference>
<dbReference type="FunFam" id="1.10.287.950:FF:000001">
    <property type="entry name" value="Methyl-accepting chemotaxis sensory transducer"/>
    <property type="match status" value="1"/>
</dbReference>
<feature type="transmembrane region" description="Helical" evidence="8">
    <location>
        <begin position="171"/>
        <end position="198"/>
    </location>
</feature>
<dbReference type="SMART" id="SM00304">
    <property type="entry name" value="HAMP"/>
    <property type="match status" value="1"/>
</dbReference>
<keyword evidence="3 8" id="KW-1133">Transmembrane helix</keyword>
<protein>
    <submittedName>
        <fullName evidence="11">Methyl-accepting chemotaxis protein</fullName>
    </submittedName>
</protein>
<keyword evidence="2 8" id="KW-0812">Transmembrane</keyword>
<comment type="subcellular location">
    <subcellularLocation>
        <location evidence="1">Membrane</location>
        <topology evidence="1">Multi-pass membrane protein</topology>
    </subcellularLocation>
</comment>
<feature type="domain" description="HAMP" evidence="10">
    <location>
        <begin position="195"/>
        <end position="249"/>
    </location>
</feature>
<dbReference type="Gene3D" id="1.10.287.950">
    <property type="entry name" value="Methyl-accepting chemotaxis protein"/>
    <property type="match status" value="1"/>
</dbReference>
<reference evidence="11 12" key="1">
    <citation type="journal article" date="2005" name="Nucleic Acids Res.">
        <title>Genomic blueprint of Hahella chejuensis, a marine microbe producing an algicidal agent.</title>
        <authorList>
            <person name="Jeong H."/>
            <person name="Yim J.H."/>
            <person name="Lee C."/>
            <person name="Choi S.-H."/>
            <person name="Park Y.K."/>
            <person name="Yoon S.H."/>
            <person name="Hur C.-G."/>
            <person name="Kang H.-Y."/>
            <person name="Kim D."/>
            <person name="Lee H.H."/>
            <person name="Park K.H."/>
            <person name="Park S.-H."/>
            <person name="Park H.-S."/>
            <person name="Lee H.K."/>
            <person name="Oh T.K."/>
            <person name="Kim J.F."/>
        </authorList>
    </citation>
    <scope>NUCLEOTIDE SEQUENCE [LARGE SCALE GENOMIC DNA]</scope>
    <source>
        <strain evidence="11 12">KCTC 2396</strain>
    </source>
</reference>
<gene>
    <name evidence="11" type="ordered locus">HCH_06069</name>
</gene>
<dbReference type="PANTHER" id="PTHR32089:SF119">
    <property type="entry name" value="METHYL-ACCEPTING CHEMOTAXIS PROTEIN CTPL"/>
    <property type="match status" value="1"/>
</dbReference>
<dbReference type="eggNOG" id="COG0840">
    <property type="taxonomic scope" value="Bacteria"/>
</dbReference>
<evidence type="ECO:0000259" key="10">
    <source>
        <dbReference type="PROSITE" id="PS50885"/>
    </source>
</evidence>
<dbReference type="PANTHER" id="PTHR32089">
    <property type="entry name" value="METHYL-ACCEPTING CHEMOTAXIS PROTEIN MCPB"/>
    <property type="match status" value="1"/>
</dbReference>
<dbReference type="GO" id="GO:0016020">
    <property type="term" value="C:membrane"/>
    <property type="evidence" value="ECO:0007669"/>
    <property type="project" value="UniProtKB-SubCell"/>
</dbReference>
<dbReference type="SMART" id="SM00283">
    <property type="entry name" value="MA"/>
    <property type="match status" value="1"/>
</dbReference>
<dbReference type="CDD" id="cd11386">
    <property type="entry name" value="MCP_signal"/>
    <property type="match status" value="1"/>
</dbReference>
<dbReference type="GO" id="GO:0006935">
    <property type="term" value="P:chemotaxis"/>
    <property type="evidence" value="ECO:0007669"/>
    <property type="project" value="UniProtKB-ARBA"/>
</dbReference>
<evidence type="ECO:0000256" key="4">
    <source>
        <dbReference type="ARBA" id="ARBA00023136"/>
    </source>
</evidence>
<evidence type="ECO:0000256" key="1">
    <source>
        <dbReference type="ARBA" id="ARBA00004141"/>
    </source>
</evidence>
<evidence type="ECO:0000256" key="2">
    <source>
        <dbReference type="ARBA" id="ARBA00022692"/>
    </source>
</evidence>
<dbReference type="InterPro" id="IPR004089">
    <property type="entry name" value="MCPsignal_dom"/>
</dbReference>
<dbReference type="AlphaFoldDB" id="Q2S9F6"/>
<dbReference type="CDD" id="cd06225">
    <property type="entry name" value="HAMP"/>
    <property type="match status" value="1"/>
</dbReference>
<dbReference type="GO" id="GO:0007165">
    <property type="term" value="P:signal transduction"/>
    <property type="evidence" value="ECO:0007669"/>
    <property type="project" value="UniProtKB-KW"/>
</dbReference>
<dbReference type="EMBL" id="CP000155">
    <property type="protein sequence ID" value="ABC32718.1"/>
    <property type="molecule type" value="Genomic_DNA"/>
</dbReference>
<evidence type="ECO:0000256" key="6">
    <source>
        <dbReference type="ARBA" id="ARBA00029447"/>
    </source>
</evidence>
<evidence type="ECO:0000313" key="12">
    <source>
        <dbReference type="Proteomes" id="UP000000238"/>
    </source>
</evidence>
<dbReference type="InterPro" id="IPR003660">
    <property type="entry name" value="HAMP_dom"/>
</dbReference>
<organism evidence="11 12">
    <name type="scientific">Hahella chejuensis (strain KCTC 2396)</name>
    <dbReference type="NCBI Taxonomy" id="349521"/>
    <lineage>
        <taxon>Bacteria</taxon>
        <taxon>Pseudomonadati</taxon>
        <taxon>Pseudomonadota</taxon>
        <taxon>Gammaproteobacteria</taxon>
        <taxon>Oceanospirillales</taxon>
        <taxon>Hahellaceae</taxon>
        <taxon>Hahella</taxon>
    </lineage>
</organism>
<dbReference type="PROSITE" id="PS50111">
    <property type="entry name" value="CHEMOTAXIS_TRANSDUC_2"/>
    <property type="match status" value="1"/>
</dbReference>
<dbReference type="STRING" id="349521.HCH_06069"/>
<feature type="domain" description="Methyl-accepting transducer" evidence="9">
    <location>
        <begin position="254"/>
        <end position="490"/>
    </location>
</feature>